<evidence type="ECO:0000256" key="1">
    <source>
        <dbReference type="SAM" id="Phobius"/>
    </source>
</evidence>
<keyword evidence="1" id="KW-1133">Transmembrane helix</keyword>
<dbReference type="PANTHER" id="PTHR23028">
    <property type="entry name" value="ACETYLTRANSFERASE"/>
    <property type="match status" value="1"/>
</dbReference>
<keyword evidence="1" id="KW-0472">Membrane</keyword>
<evidence type="ECO:0000313" key="3">
    <source>
        <dbReference type="EMBL" id="AEA43513.1"/>
    </source>
</evidence>
<accession>F2IF39</accession>
<dbReference type="EMBL" id="CP002542">
    <property type="protein sequence ID" value="AEA43513.1"/>
    <property type="molecule type" value="Genomic_DNA"/>
</dbReference>
<dbReference type="AlphaFoldDB" id="F2IF39"/>
<feature type="transmembrane region" description="Helical" evidence="1">
    <location>
        <begin position="252"/>
        <end position="272"/>
    </location>
</feature>
<dbReference type="RefSeq" id="WP_013686284.1">
    <property type="nucleotide sequence ID" value="NC_015321.1"/>
</dbReference>
<dbReference type="GO" id="GO:0016747">
    <property type="term" value="F:acyltransferase activity, transferring groups other than amino-acyl groups"/>
    <property type="evidence" value="ECO:0007669"/>
    <property type="project" value="InterPro"/>
</dbReference>
<proteinExistence type="predicted"/>
<dbReference type="GO" id="GO:0016020">
    <property type="term" value="C:membrane"/>
    <property type="evidence" value="ECO:0007669"/>
    <property type="project" value="TreeGrafter"/>
</dbReference>
<feature type="transmembrane region" description="Helical" evidence="1">
    <location>
        <begin position="292"/>
        <end position="310"/>
    </location>
</feature>
<dbReference type="OrthoDB" id="290051at2"/>
<evidence type="ECO:0000259" key="2">
    <source>
        <dbReference type="Pfam" id="PF01757"/>
    </source>
</evidence>
<reference evidence="4" key="2">
    <citation type="submission" date="2011-02" db="EMBL/GenBank/DDBJ databases">
        <title>The complete genome of Fluviicola taffensis DSM 16823.</title>
        <authorList>
            <consortium name="US DOE Joint Genome Institute (JGI-PGF)"/>
            <person name="Lucas S."/>
            <person name="Copeland A."/>
            <person name="Lapidus A."/>
            <person name="Bruce D."/>
            <person name="Goodwin L."/>
            <person name="Pitluck S."/>
            <person name="Kyrpides N."/>
            <person name="Mavromatis K."/>
            <person name="Ivanova N."/>
            <person name="Mikhailova N."/>
            <person name="Pagani I."/>
            <person name="Chertkov O."/>
            <person name="Detter J.C."/>
            <person name="Han C."/>
            <person name="Tapia R."/>
            <person name="Land M."/>
            <person name="Hauser L."/>
            <person name="Markowitz V."/>
            <person name="Cheng J.-F."/>
            <person name="Hugenholtz P."/>
            <person name="Woyke T."/>
            <person name="Wu D."/>
            <person name="Tindall B."/>
            <person name="Pomrenke H.G."/>
            <person name="Brambilla E."/>
            <person name="Klenk H.-P."/>
            <person name="Eisen J.A."/>
        </authorList>
    </citation>
    <scope>NUCLEOTIDE SEQUENCE [LARGE SCALE GENOMIC DNA]</scope>
    <source>
        <strain evidence="4">DSM 16823 / RW262 / RW262</strain>
    </source>
</reference>
<dbReference type="HOGENOM" id="CLU_005679_1_2_10"/>
<evidence type="ECO:0000313" key="4">
    <source>
        <dbReference type="Proteomes" id="UP000007463"/>
    </source>
</evidence>
<feature type="transmembrane region" description="Helical" evidence="1">
    <location>
        <begin position="226"/>
        <end position="246"/>
    </location>
</feature>
<dbReference type="InterPro" id="IPR050879">
    <property type="entry name" value="Acyltransferase_3"/>
</dbReference>
<protein>
    <submittedName>
        <fullName evidence="3">Acyltransferase 3</fullName>
    </submittedName>
</protein>
<organism evidence="3 4">
    <name type="scientific">Fluviicola taffensis (strain DSM 16823 / NCIMB 13979 / RW262)</name>
    <dbReference type="NCBI Taxonomy" id="755732"/>
    <lineage>
        <taxon>Bacteria</taxon>
        <taxon>Pseudomonadati</taxon>
        <taxon>Bacteroidota</taxon>
        <taxon>Flavobacteriia</taxon>
        <taxon>Flavobacteriales</taxon>
        <taxon>Crocinitomicaceae</taxon>
        <taxon>Fluviicola</taxon>
    </lineage>
</organism>
<dbReference type="KEGG" id="fte:Fluta_1520"/>
<keyword evidence="3" id="KW-0808">Transferase</keyword>
<dbReference type="InterPro" id="IPR002656">
    <property type="entry name" value="Acyl_transf_3_dom"/>
</dbReference>
<dbReference type="Proteomes" id="UP000007463">
    <property type="component" value="Chromosome"/>
</dbReference>
<keyword evidence="4" id="KW-1185">Reference proteome</keyword>
<sequence length="357" mass="41366">MTKQLKGLETLRALAALVVLWGHIELLKQREALPNLIDSDFTIFPDGHIAVVLFFVLSGFLITYILVGEKEIAGKISYKNFILRRVLRILPLYYTILILSFLLIDSEYSSKTILLCFSIFPNIADALNIEWTASPQIWSIGVEEQFYLFWPLLLMLLPEKRVVLFLVFFFVVYSLLPHIIGYINVRTAQDENVTSFVGNFFHNTKFNCIAVGAFFGYGFARKKNWLTVFCKNSVFIGVSILTFSLWFSRFELVFFTEELFAVLFGIMLVGIVQNETISIDTKISVFLGKISYGIYMYHWIILVLLLKYLPKNENGIVYNLLLYSLALFFTILISWISRITLEQYFLNLKGKYRLKKP</sequence>
<feature type="transmembrane region" description="Helical" evidence="1">
    <location>
        <begin position="316"/>
        <end position="336"/>
    </location>
</feature>
<dbReference type="PANTHER" id="PTHR23028:SF53">
    <property type="entry name" value="ACYL_TRANSF_3 DOMAIN-CONTAINING PROTEIN"/>
    <property type="match status" value="1"/>
</dbReference>
<dbReference type="STRING" id="755732.Fluta_1520"/>
<feature type="domain" description="Acyltransferase 3" evidence="2">
    <location>
        <begin position="6"/>
        <end position="336"/>
    </location>
</feature>
<dbReference type="Pfam" id="PF01757">
    <property type="entry name" value="Acyl_transf_3"/>
    <property type="match status" value="1"/>
</dbReference>
<reference evidence="3 4" key="1">
    <citation type="journal article" date="2011" name="Stand. Genomic Sci.">
        <title>Complete genome sequence of the gliding freshwater bacterium Fluviicola taffensis type strain (RW262).</title>
        <authorList>
            <person name="Woyke T."/>
            <person name="Chertkov O."/>
            <person name="Lapidus A."/>
            <person name="Nolan M."/>
            <person name="Lucas S."/>
            <person name="Del Rio T.G."/>
            <person name="Tice H."/>
            <person name="Cheng J.F."/>
            <person name="Tapia R."/>
            <person name="Han C."/>
            <person name="Goodwin L."/>
            <person name="Pitluck S."/>
            <person name="Liolios K."/>
            <person name="Pagani I."/>
            <person name="Ivanova N."/>
            <person name="Huntemann M."/>
            <person name="Mavromatis K."/>
            <person name="Mikhailova N."/>
            <person name="Pati A."/>
            <person name="Chen A."/>
            <person name="Palaniappan K."/>
            <person name="Land M."/>
            <person name="Hauser L."/>
            <person name="Brambilla E.M."/>
            <person name="Rohde M."/>
            <person name="Mwirichia R."/>
            <person name="Sikorski J."/>
            <person name="Tindall B.J."/>
            <person name="Goker M."/>
            <person name="Bristow J."/>
            <person name="Eisen J.A."/>
            <person name="Markowitz V."/>
            <person name="Hugenholtz P."/>
            <person name="Klenk H.P."/>
            <person name="Kyrpides N.C."/>
        </authorList>
    </citation>
    <scope>NUCLEOTIDE SEQUENCE [LARGE SCALE GENOMIC DNA]</scope>
    <source>
        <strain evidence="4">DSM 16823 / RW262 / RW262</strain>
    </source>
</reference>
<feature type="transmembrane region" description="Helical" evidence="1">
    <location>
        <begin position="162"/>
        <end position="180"/>
    </location>
</feature>
<keyword evidence="3" id="KW-0012">Acyltransferase</keyword>
<gene>
    <name evidence="3" type="ordered locus">Fluta_1520</name>
</gene>
<dbReference type="GO" id="GO:0000271">
    <property type="term" value="P:polysaccharide biosynthetic process"/>
    <property type="evidence" value="ECO:0007669"/>
    <property type="project" value="TreeGrafter"/>
</dbReference>
<keyword evidence="1" id="KW-0812">Transmembrane</keyword>
<feature type="transmembrane region" description="Helical" evidence="1">
    <location>
        <begin position="47"/>
        <end position="66"/>
    </location>
</feature>
<feature type="transmembrane region" description="Helical" evidence="1">
    <location>
        <begin position="86"/>
        <end position="104"/>
    </location>
</feature>
<name>F2IF39_FLUTR</name>
<dbReference type="eggNOG" id="COG1835">
    <property type="taxonomic scope" value="Bacteria"/>
</dbReference>